<name>A0A137NS60_CONC2</name>
<proteinExistence type="predicted"/>
<dbReference type="Proteomes" id="UP000070444">
    <property type="component" value="Unassembled WGS sequence"/>
</dbReference>
<evidence type="ECO:0000313" key="3">
    <source>
        <dbReference type="Proteomes" id="UP000070444"/>
    </source>
</evidence>
<gene>
    <name evidence="2" type="ORF">CONCODRAFT_12809</name>
</gene>
<evidence type="ECO:0000256" key="1">
    <source>
        <dbReference type="SAM" id="SignalP"/>
    </source>
</evidence>
<sequence length="86" mass="8951">MKFLIALTTVTTAILAAPTPQLPGLLGIGGLADGLLNNGHLAHILPLGDLTNDLTNTLSGLDYIFNTLTLIQVSQNTKALMVVKGL</sequence>
<protein>
    <submittedName>
        <fullName evidence="2">Uncharacterized protein</fullName>
    </submittedName>
</protein>
<reference evidence="2 3" key="1">
    <citation type="journal article" date="2015" name="Genome Biol. Evol.">
        <title>Phylogenomic analyses indicate that early fungi evolved digesting cell walls of algal ancestors of land plants.</title>
        <authorList>
            <person name="Chang Y."/>
            <person name="Wang S."/>
            <person name="Sekimoto S."/>
            <person name="Aerts A.L."/>
            <person name="Choi C."/>
            <person name="Clum A."/>
            <person name="LaButti K.M."/>
            <person name="Lindquist E.A."/>
            <person name="Yee Ngan C."/>
            <person name="Ohm R.A."/>
            <person name="Salamov A.A."/>
            <person name="Grigoriev I.V."/>
            <person name="Spatafora J.W."/>
            <person name="Berbee M.L."/>
        </authorList>
    </citation>
    <scope>NUCLEOTIDE SEQUENCE [LARGE SCALE GENOMIC DNA]</scope>
    <source>
        <strain evidence="2 3">NRRL 28638</strain>
    </source>
</reference>
<dbReference type="EMBL" id="KQ964855">
    <property type="protein sequence ID" value="KXN65564.1"/>
    <property type="molecule type" value="Genomic_DNA"/>
</dbReference>
<dbReference type="AlphaFoldDB" id="A0A137NS60"/>
<organism evidence="2 3">
    <name type="scientific">Conidiobolus coronatus (strain ATCC 28846 / CBS 209.66 / NRRL 28638)</name>
    <name type="common">Delacroixia coronata</name>
    <dbReference type="NCBI Taxonomy" id="796925"/>
    <lineage>
        <taxon>Eukaryota</taxon>
        <taxon>Fungi</taxon>
        <taxon>Fungi incertae sedis</taxon>
        <taxon>Zoopagomycota</taxon>
        <taxon>Entomophthoromycotina</taxon>
        <taxon>Entomophthoromycetes</taxon>
        <taxon>Entomophthorales</taxon>
        <taxon>Ancylistaceae</taxon>
        <taxon>Conidiobolus</taxon>
    </lineage>
</organism>
<feature type="signal peptide" evidence="1">
    <location>
        <begin position="1"/>
        <end position="16"/>
    </location>
</feature>
<evidence type="ECO:0000313" key="2">
    <source>
        <dbReference type="EMBL" id="KXN65564.1"/>
    </source>
</evidence>
<accession>A0A137NS60</accession>
<keyword evidence="3" id="KW-1185">Reference proteome</keyword>
<keyword evidence="1" id="KW-0732">Signal</keyword>
<feature type="chain" id="PRO_5007294047" evidence="1">
    <location>
        <begin position="17"/>
        <end position="86"/>
    </location>
</feature>